<evidence type="ECO:0000256" key="3">
    <source>
        <dbReference type="ARBA" id="ARBA00022989"/>
    </source>
</evidence>
<feature type="transmembrane region" description="Helical" evidence="5">
    <location>
        <begin position="65"/>
        <end position="87"/>
    </location>
</feature>
<accession>A0A382TDA3</accession>
<dbReference type="InterPro" id="IPR003825">
    <property type="entry name" value="Colicin-V_CvpA"/>
</dbReference>
<protein>
    <recommendedName>
        <fullName evidence="7">Colicin V production protein</fullName>
    </recommendedName>
</protein>
<organism evidence="6">
    <name type="scientific">marine metagenome</name>
    <dbReference type="NCBI Taxonomy" id="408172"/>
    <lineage>
        <taxon>unclassified sequences</taxon>
        <taxon>metagenomes</taxon>
        <taxon>ecological metagenomes</taxon>
    </lineage>
</organism>
<feature type="non-terminal residue" evidence="6">
    <location>
        <position position="98"/>
    </location>
</feature>
<proteinExistence type="predicted"/>
<keyword evidence="2 5" id="KW-0812">Transmembrane</keyword>
<dbReference type="EMBL" id="UINC01135765">
    <property type="protein sequence ID" value="SVD20114.1"/>
    <property type="molecule type" value="Genomic_DNA"/>
</dbReference>
<dbReference type="PANTHER" id="PTHR36926:SF1">
    <property type="entry name" value="COLICIN V PRODUCTION PROTEIN"/>
    <property type="match status" value="1"/>
</dbReference>
<evidence type="ECO:0000256" key="4">
    <source>
        <dbReference type="ARBA" id="ARBA00023136"/>
    </source>
</evidence>
<feature type="transmembrane region" description="Helical" evidence="5">
    <location>
        <begin position="34"/>
        <end position="53"/>
    </location>
</feature>
<evidence type="ECO:0000256" key="1">
    <source>
        <dbReference type="ARBA" id="ARBA00004141"/>
    </source>
</evidence>
<gene>
    <name evidence="6" type="ORF">METZ01_LOCUS372968</name>
</gene>
<evidence type="ECO:0008006" key="7">
    <source>
        <dbReference type="Google" id="ProtNLM"/>
    </source>
</evidence>
<dbReference type="Pfam" id="PF02674">
    <property type="entry name" value="Colicin_V"/>
    <property type="match status" value="1"/>
</dbReference>
<comment type="subcellular location">
    <subcellularLocation>
        <location evidence="1">Membrane</location>
        <topology evidence="1">Multi-pass membrane protein</topology>
    </subcellularLocation>
</comment>
<dbReference type="GO" id="GO:0016020">
    <property type="term" value="C:membrane"/>
    <property type="evidence" value="ECO:0007669"/>
    <property type="project" value="UniProtKB-SubCell"/>
</dbReference>
<dbReference type="GO" id="GO:0009403">
    <property type="term" value="P:toxin biosynthetic process"/>
    <property type="evidence" value="ECO:0007669"/>
    <property type="project" value="InterPro"/>
</dbReference>
<dbReference type="AlphaFoldDB" id="A0A382TDA3"/>
<evidence type="ECO:0000256" key="5">
    <source>
        <dbReference type="SAM" id="Phobius"/>
    </source>
</evidence>
<sequence length="98" mass="10516">MLSDFSINIVDLVIMALLLISGLLALSRGFVKEVLFIAGLVLAAFAALTWFPPVQLFLEHYIGQALIAGSIAFVVIFVSVLTAASYLSSAISRRVRSS</sequence>
<keyword evidence="3 5" id="KW-1133">Transmembrane helix</keyword>
<evidence type="ECO:0000313" key="6">
    <source>
        <dbReference type="EMBL" id="SVD20114.1"/>
    </source>
</evidence>
<reference evidence="6" key="1">
    <citation type="submission" date="2018-05" db="EMBL/GenBank/DDBJ databases">
        <authorList>
            <person name="Lanie J.A."/>
            <person name="Ng W.-L."/>
            <person name="Kazmierczak K.M."/>
            <person name="Andrzejewski T.M."/>
            <person name="Davidsen T.M."/>
            <person name="Wayne K.J."/>
            <person name="Tettelin H."/>
            <person name="Glass J.I."/>
            <person name="Rusch D."/>
            <person name="Podicherti R."/>
            <person name="Tsui H.-C.T."/>
            <person name="Winkler M.E."/>
        </authorList>
    </citation>
    <scope>NUCLEOTIDE SEQUENCE</scope>
</reference>
<dbReference type="PANTHER" id="PTHR36926">
    <property type="entry name" value="COLICIN V PRODUCTION PROTEIN"/>
    <property type="match status" value="1"/>
</dbReference>
<dbReference type="InterPro" id="IPR052719">
    <property type="entry name" value="CvpA-like"/>
</dbReference>
<feature type="transmembrane region" description="Helical" evidence="5">
    <location>
        <begin position="6"/>
        <end position="27"/>
    </location>
</feature>
<name>A0A382TDA3_9ZZZZ</name>
<evidence type="ECO:0000256" key="2">
    <source>
        <dbReference type="ARBA" id="ARBA00022692"/>
    </source>
</evidence>
<keyword evidence="4 5" id="KW-0472">Membrane</keyword>